<dbReference type="PANTHER" id="PTHR45920:SF7">
    <property type="entry name" value="FORMIN-G"/>
    <property type="match status" value="1"/>
</dbReference>
<sequence length="1502" mass="165370">MSRSSLLSWANNLLDSADESAAGVIEKAGVAVGRTGGDDADAPGTDRTSPTAPVSDQERSPTPFIPIGPVPSDILAAKDAEIQSLKSVWNQTRAELTKTKAILRQREDVYRSAMAKKQDELESQLEANESMAAQRVQELEAQLAAVQNDQAAKQAAVDEQVHALTERIETLSQSELELKAERDALVEASRLASEEHARRVQEMTADFERRHRDLRDQTQVSSGSLQHYREREAELTNEKVQYAASLAQAQLELQTRSAELKKAVEERNWADVQRKRLEEEIAALKRQVASANDAAMRLKAQCDEVSRRERDKVAELQASHDEAQRQLHAEISQLRSTLEQTTADSGSSTIQALERKCANLTKHLLQRQTELERTGSVASTLSLQLESERKRCSDLDAERRRLEARLADIASRVDIDVESGSGSGYVRKRRGRYTAAKSNVLGRVLDIMDNAGAGIGIALRRSPVTRIGLVVYVVLLHIWVLFVLNHYLHHEVSSLNDAGPHDIASQCKFVRCHYTRRALRASRLENDESAPEWWTPLEPFHSPVELGNQIANQVALLDGTPSVVVFDSLSTLMLRYGPEPVATMVFDLVRRGYTMAVDRDRNLDRITSDAIAQLDAGSAGSTEVFALQDAQSKAFVASSADLPVGGGTFDLTNISDLCLKAIGELNDIKDRAADLKNDVATAVKRAVFQLECDLKFDLFGEEFISQGGMDPLVAVVESFEGNAQAYALKALARALCYLNGLEYMKSNPELMEGLLNLTYELKNITAARQALALMFVVCDFVDDGFDLVHKAAKRTARNKRVKPYAQIIRLLASGDLDAQINSLTLVNVLLRKAPDKAMRKKLVLMLDAVGLCDVLEQQQDRIGHADYVTQVELFQTLSGQVCTASMFQIEALKRTIANLQQEAEAARQEVSQLEGQRKFINIIRDELLRYRAVVKDAYDQGALVAANAPVHRQGEQTAFETALAPVVELAQELERFANSSAIIARNEEQVASLQKRVTELTSQLDATQGNAAMVANLQAELEQLKASGAVARPPRPMGPQPTKPVIKPKHKMRALHWKRIIIDPSDKESGQATSSLWSSLRLPSLDFDDFADHFGQNVSQNAASALKQAKNPTVKKNAKIRVLSAKRSNAVAIMISQLPEFSVIKTAIIQMDQKALTVDMVDAILGHLPTKEELDEIKNVPDASKLEKPETYLLVMSSIPHLTERLRCWLFALSFGDQVKTASRPLEEVIEACTTLRSSDNLKQVLAAILSFGNYMNGGTNRGQADAFNLDVLNRLENSKSANSSTNLLQYIAKVCHTARPGVRSLLSDLEKSVGAASTNGNLNELESKVTSLAAAMKKVKADAELVTKCGPGDKFQSRMADFFDASASDLKALEALRKKAVDAYNGTVSYFLANKDFDATSSSSFFGTFVTFARRFNGALPQEPKRRRSNTAVYEPFACWMPVMAGSDLVLCVSGSRKHAVGEKIGDGNMNDVIASLRKGHDNKAKKAIAGMRMLPMEKRT</sequence>
<dbReference type="PROSITE" id="PS51444">
    <property type="entry name" value="FH2"/>
    <property type="match status" value="1"/>
</dbReference>
<feature type="coiled-coil region" evidence="8">
    <location>
        <begin position="983"/>
        <end position="1010"/>
    </location>
</feature>
<dbReference type="Gene3D" id="1.20.58.2220">
    <property type="entry name" value="Formin, FH2 domain"/>
    <property type="match status" value="1"/>
</dbReference>
<dbReference type="OrthoDB" id="427644at2759"/>
<evidence type="ECO:0000259" key="11">
    <source>
        <dbReference type="PROSITE" id="PS51444"/>
    </source>
</evidence>
<feature type="region of interest" description="Disordered" evidence="9">
    <location>
        <begin position="1030"/>
        <end position="1049"/>
    </location>
</feature>
<evidence type="ECO:0008006" key="14">
    <source>
        <dbReference type="Google" id="ProtNLM"/>
    </source>
</evidence>
<keyword evidence="6" id="KW-0472">Membrane</keyword>
<evidence type="ECO:0000256" key="2">
    <source>
        <dbReference type="ARBA" id="ARBA00022692"/>
    </source>
</evidence>
<dbReference type="InterPro" id="IPR016024">
    <property type="entry name" value="ARM-type_fold"/>
</dbReference>
<dbReference type="Pfam" id="PF09787">
    <property type="entry name" value="Golgin_A5"/>
    <property type="match status" value="1"/>
</dbReference>
<dbReference type="Pfam" id="PF02181">
    <property type="entry name" value="FH2"/>
    <property type="match status" value="1"/>
</dbReference>
<dbReference type="PANTHER" id="PTHR45920">
    <property type="entry name" value="FORMIN HOMOLOGY 2 DOMAIN CONTAINING, ISOFORM I"/>
    <property type="match status" value="1"/>
</dbReference>
<evidence type="ECO:0000256" key="8">
    <source>
        <dbReference type="SAM" id="Coils"/>
    </source>
</evidence>
<dbReference type="InterPro" id="IPR042201">
    <property type="entry name" value="FH2_Formin_sf"/>
</dbReference>
<evidence type="ECO:0000256" key="1">
    <source>
        <dbReference type="ARBA" id="ARBA00004394"/>
    </source>
</evidence>
<keyword evidence="13" id="KW-1185">Reference proteome</keyword>
<reference evidence="12 13" key="1">
    <citation type="submission" date="2015-02" db="EMBL/GenBank/DDBJ databases">
        <authorList>
            <person name="Chooi Y.-H."/>
        </authorList>
    </citation>
    <scope>NUCLEOTIDE SEQUENCE [LARGE SCALE GENOMIC DNA]</scope>
    <source>
        <strain evidence="12">E3</strain>
    </source>
</reference>
<dbReference type="SUPFAM" id="SSF101447">
    <property type="entry name" value="Formin homology 2 domain (FH2 domain)"/>
    <property type="match status" value="1"/>
</dbReference>
<feature type="coiled-coil region" evidence="8">
    <location>
        <begin position="889"/>
        <end position="916"/>
    </location>
</feature>
<feature type="domain" description="GBD/FH3" evidence="10">
    <location>
        <begin position="535"/>
        <end position="962"/>
    </location>
</feature>
<feature type="domain" description="FH2" evidence="11">
    <location>
        <begin position="1042"/>
        <end position="1443"/>
    </location>
</feature>
<protein>
    <recommendedName>
        <fullName evidence="14">FH2 domain-containing protein</fullName>
    </recommendedName>
</protein>
<dbReference type="PROSITE" id="PS51232">
    <property type="entry name" value="GBD_FH3"/>
    <property type="match status" value="1"/>
</dbReference>
<dbReference type="InterPro" id="IPR019177">
    <property type="entry name" value="Golgin_subfamily_A_member_5"/>
</dbReference>
<evidence type="ECO:0000256" key="7">
    <source>
        <dbReference type="ARBA" id="ARBA00023203"/>
    </source>
</evidence>
<comment type="subcellular location">
    <subcellularLocation>
        <location evidence="1">Golgi apparatus membrane</location>
    </subcellularLocation>
</comment>
<dbReference type="EMBL" id="CDSF01000035">
    <property type="protein sequence ID" value="CEO95682.1"/>
    <property type="molecule type" value="Genomic_DNA"/>
</dbReference>
<dbReference type="STRING" id="37360.A0A0G4IKS0"/>
<keyword evidence="4" id="KW-0333">Golgi apparatus</keyword>
<keyword evidence="2" id="KW-0812">Transmembrane</keyword>
<proteinExistence type="predicted"/>
<dbReference type="InterPro" id="IPR011989">
    <property type="entry name" value="ARM-like"/>
</dbReference>
<dbReference type="GO" id="GO:0007030">
    <property type="term" value="P:Golgi organization"/>
    <property type="evidence" value="ECO:0007669"/>
    <property type="project" value="InterPro"/>
</dbReference>
<dbReference type="InterPro" id="IPR014768">
    <property type="entry name" value="GBD/FH3_dom"/>
</dbReference>
<evidence type="ECO:0000256" key="9">
    <source>
        <dbReference type="SAM" id="MobiDB-lite"/>
    </source>
</evidence>
<feature type="coiled-coil region" evidence="8">
    <location>
        <begin position="246"/>
        <end position="412"/>
    </location>
</feature>
<evidence type="ECO:0000256" key="5">
    <source>
        <dbReference type="ARBA" id="ARBA00023054"/>
    </source>
</evidence>
<evidence type="ECO:0000256" key="6">
    <source>
        <dbReference type="ARBA" id="ARBA00023136"/>
    </source>
</evidence>
<dbReference type="Proteomes" id="UP000039324">
    <property type="component" value="Unassembled WGS sequence"/>
</dbReference>
<evidence type="ECO:0000256" key="3">
    <source>
        <dbReference type="ARBA" id="ARBA00022989"/>
    </source>
</evidence>
<name>A0A0G4IKS0_PLABS</name>
<feature type="coiled-coil region" evidence="8">
    <location>
        <begin position="114"/>
        <end position="156"/>
    </location>
</feature>
<dbReference type="GO" id="GO:0005856">
    <property type="term" value="C:cytoskeleton"/>
    <property type="evidence" value="ECO:0007669"/>
    <property type="project" value="TreeGrafter"/>
</dbReference>
<dbReference type="InterPro" id="IPR015425">
    <property type="entry name" value="FH2_Formin"/>
</dbReference>
<dbReference type="Gene3D" id="1.25.10.10">
    <property type="entry name" value="Leucine-rich Repeat Variant"/>
    <property type="match status" value="1"/>
</dbReference>
<dbReference type="GO" id="GO:0000139">
    <property type="term" value="C:Golgi membrane"/>
    <property type="evidence" value="ECO:0007669"/>
    <property type="project" value="UniProtKB-SubCell"/>
</dbReference>
<dbReference type="InterPro" id="IPR056771">
    <property type="entry name" value="FH3_FHOD1-3-like"/>
</dbReference>
<gene>
    <name evidence="12" type="ORF">PBRA_004395</name>
</gene>
<dbReference type="GO" id="GO:0051015">
    <property type="term" value="F:actin filament binding"/>
    <property type="evidence" value="ECO:0007669"/>
    <property type="project" value="TreeGrafter"/>
</dbReference>
<keyword evidence="3" id="KW-1133">Transmembrane helix</keyword>
<organism evidence="12 13">
    <name type="scientific">Plasmodiophora brassicae</name>
    <name type="common">Clubroot disease agent</name>
    <dbReference type="NCBI Taxonomy" id="37360"/>
    <lineage>
        <taxon>Eukaryota</taxon>
        <taxon>Sar</taxon>
        <taxon>Rhizaria</taxon>
        <taxon>Endomyxa</taxon>
        <taxon>Phytomyxea</taxon>
        <taxon>Plasmodiophorida</taxon>
        <taxon>Plasmodiophoridae</taxon>
        <taxon>Plasmodiophora</taxon>
    </lineage>
</organism>
<dbReference type="SMART" id="SM00498">
    <property type="entry name" value="FH2"/>
    <property type="match status" value="1"/>
</dbReference>
<keyword evidence="5 8" id="KW-0175">Coiled coil</keyword>
<dbReference type="SUPFAM" id="SSF48371">
    <property type="entry name" value="ARM repeat"/>
    <property type="match status" value="1"/>
</dbReference>
<feature type="compositionally biased region" description="Pro residues" evidence="9">
    <location>
        <begin position="1033"/>
        <end position="1042"/>
    </location>
</feature>
<keyword evidence="7" id="KW-0009">Actin-binding</keyword>
<dbReference type="Pfam" id="PF24959">
    <property type="entry name" value="FH3_FHOD1-3"/>
    <property type="match status" value="1"/>
</dbReference>
<accession>A0A0G4IKS0</accession>
<evidence type="ECO:0000313" key="12">
    <source>
        <dbReference type="EMBL" id="CEO95682.1"/>
    </source>
</evidence>
<dbReference type="GO" id="GO:0030866">
    <property type="term" value="P:cortical actin cytoskeleton organization"/>
    <property type="evidence" value="ECO:0007669"/>
    <property type="project" value="TreeGrafter"/>
</dbReference>
<feature type="region of interest" description="Disordered" evidence="9">
    <location>
        <begin position="30"/>
        <end position="64"/>
    </location>
</feature>
<evidence type="ECO:0000313" key="13">
    <source>
        <dbReference type="Proteomes" id="UP000039324"/>
    </source>
</evidence>
<evidence type="ECO:0000259" key="10">
    <source>
        <dbReference type="PROSITE" id="PS51232"/>
    </source>
</evidence>
<evidence type="ECO:0000256" key="4">
    <source>
        <dbReference type="ARBA" id="ARBA00023034"/>
    </source>
</evidence>